<reference evidence="4 5" key="1">
    <citation type="submission" date="2021-03" db="EMBL/GenBank/DDBJ databases">
        <title>Succinivibrio sp. nov. isolated from feces of cow.</title>
        <authorList>
            <person name="Choi J.-Y."/>
        </authorList>
    </citation>
    <scope>NUCLEOTIDE SEQUENCE [LARGE SCALE GENOMIC DNA]</scope>
    <source>
        <strain evidence="4 5">AGMB01872</strain>
    </source>
</reference>
<name>A0ABS7DGZ3_9GAMM</name>
<evidence type="ECO:0000259" key="2">
    <source>
        <dbReference type="Pfam" id="PF14400"/>
    </source>
</evidence>
<gene>
    <name evidence="4" type="ORF">J5V48_06645</name>
</gene>
<accession>A0ABS7DGZ3</accession>
<dbReference type="RefSeq" id="WP_219937792.1">
    <property type="nucleotide sequence ID" value="NZ_JAGFNY010000022.1"/>
</dbReference>
<organism evidence="4 5">
    <name type="scientific">Succinivibrio faecicola</name>
    <dbReference type="NCBI Taxonomy" id="2820300"/>
    <lineage>
        <taxon>Bacteria</taxon>
        <taxon>Pseudomonadati</taxon>
        <taxon>Pseudomonadota</taxon>
        <taxon>Gammaproteobacteria</taxon>
        <taxon>Aeromonadales</taxon>
        <taxon>Succinivibrionaceae</taxon>
        <taxon>Succinivibrio</taxon>
    </lineage>
</organism>
<feature type="transmembrane region" description="Helical" evidence="1">
    <location>
        <begin position="414"/>
        <end position="433"/>
    </location>
</feature>
<feature type="transmembrane region" description="Helical" evidence="1">
    <location>
        <begin position="314"/>
        <end position="333"/>
    </location>
</feature>
<sequence length="559" mass="62298">MISRGLFYFVTAVLLFVGILLVAYQKITFDVPFIPDVQKKIWTVEARVEFEPRSEQAAEIKLALPAVQPGFTQLSQNTASLGYGVNYLKKDGSSYVEWTKRDANGLQILYYRADILVDDSSNNSSMIVPALEPNVESEPYNTAMIEIAQTALSRSSSPYTFANQVIHELNQDNEITSMLFAKYKRAELLVHILQLGKVQSRVIGVLDLKDGRRNQKLKPYVAVFNGTEYKVFNPQNGTTGLTKNQLIWTDNGNSLLDISGGKNALVSFTTISNSVSAIEAGQRKANVDMAAGEELVPLSLSALPVEEQSLFKGLLLLPIGVVIVVFLRIIVGIKTSGTFMPVLIAMSFLQTSLTFGLVGFVSIVGVGLIVRSWLSHLNLLLVARISAVIITVIALIGMISFFTYKIGLTEGVKITFFPMIILSWTIERMSILWEEEGYKEVIKQGGGSLFVAVCAYLSMSSFFIQHLTFNFLGIQLILLSLVLIMGNYTGFRLSELKRFKPLAEQIKIYQNGDQTEREASRLSKELAKIKADPHNTYREWKNEVVQKLNNDQKSQNDQK</sequence>
<evidence type="ECO:0000256" key="1">
    <source>
        <dbReference type="SAM" id="Phobius"/>
    </source>
</evidence>
<dbReference type="InterPro" id="IPR025840">
    <property type="entry name" value="7TM_transglut"/>
</dbReference>
<dbReference type="Pfam" id="PF14400">
    <property type="entry name" value="Transglut_i_TM"/>
    <property type="match status" value="1"/>
</dbReference>
<dbReference type="Proteomes" id="UP000731465">
    <property type="component" value="Unassembled WGS sequence"/>
</dbReference>
<keyword evidence="5" id="KW-1185">Reference proteome</keyword>
<proteinExistence type="predicted"/>
<keyword evidence="1" id="KW-1133">Transmembrane helix</keyword>
<protein>
    <submittedName>
        <fullName evidence="4">Inactive transglutaminase family protein</fullName>
    </submittedName>
</protein>
<evidence type="ECO:0000313" key="5">
    <source>
        <dbReference type="Proteomes" id="UP000731465"/>
    </source>
</evidence>
<feature type="transmembrane region" description="Helical" evidence="1">
    <location>
        <begin position="6"/>
        <end position="24"/>
    </location>
</feature>
<feature type="domain" description="7 transmembrane helices usually fused to an inactive transglutaminase" evidence="3">
    <location>
        <begin position="254"/>
        <end position="502"/>
    </location>
</feature>
<evidence type="ECO:0000259" key="3">
    <source>
        <dbReference type="Pfam" id="PF14402"/>
    </source>
</evidence>
<feature type="transmembrane region" description="Helical" evidence="1">
    <location>
        <begin position="445"/>
        <end position="465"/>
    </location>
</feature>
<feature type="domain" description="Inactive transglutaminase fused to 7 transmembrane helices" evidence="2">
    <location>
        <begin position="24"/>
        <end position="175"/>
    </location>
</feature>
<comment type="caution">
    <text evidence="4">The sequence shown here is derived from an EMBL/GenBank/DDBJ whole genome shotgun (WGS) entry which is preliminary data.</text>
</comment>
<keyword evidence="1" id="KW-0472">Membrane</keyword>
<feature type="transmembrane region" description="Helical" evidence="1">
    <location>
        <begin position="381"/>
        <end position="402"/>
    </location>
</feature>
<feature type="transmembrane region" description="Helical" evidence="1">
    <location>
        <begin position="353"/>
        <end position="374"/>
    </location>
</feature>
<dbReference type="Pfam" id="PF14402">
    <property type="entry name" value="7TM_transglut"/>
    <property type="match status" value="1"/>
</dbReference>
<keyword evidence="1" id="KW-0812">Transmembrane</keyword>
<evidence type="ECO:0000313" key="4">
    <source>
        <dbReference type="EMBL" id="MBW7570567.1"/>
    </source>
</evidence>
<dbReference type="InterPro" id="IPR025838">
    <property type="entry name" value="Transglut_i_TM"/>
</dbReference>
<feature type="transmembrane region" description="Helical" evidence="1">
    <location>
        <begin position="471"/>
        <end position="491"/>
    </location>
</feature>
<dbReference type="EMBL" id="JAGFNY010000022">
    <property type="protein sequence ID" value="MBW7570567.1"/>
    <property type="molecule type" value="Genomic_DNA"/>
</dbReference>